<dbReference type="SUPFAM" id="SSF48657">
    <property type="entry name" value="FinO-like"/>
    <property type="match status" value="1"/>
</dbReference>
<reference evidence="4" key="1">
    <citation type="journal article" date="2023" name="Int. J. Mol. Sci.">
        <title>Metagenomics Revealed a New Genus 'Candidatus Thiocaldithrix dubininis' gen. nov., sp. nov. and a New Species 'Candidatus Thiothrix putei' sp. nov. in the Family Thiotrichaceae, Some Members of Which Have Traits of Both Na+- and H+-Motive Energetics.</title>
        <authorList>
            <person name="Ravin N.V."/>
            <person name="Muntyan M.S."/>
            <person name="Smolyakov D.D."/>
            <person name="Rudenko T.S."/>
            <person name="Beletsky A.V."/>
            <person name="Mardanov A.V."/>
            <person name="Grabovich M.Y."/>
        </authorList>
    </citation>
    <scope>NUCLEOTIDE SEQUENCE</scope>
    <source>
        <strain evidence="4">GKL-01</strain>
    </source>
</reference>
<reference evidence="4" key="2">
    <citation type="submission" date="2023-04" db="EMBL/GenBank/DDBJ databases">
        <authorList>
            <person name="Beletskiy A.V."/>
            <person name="Mardanov A.V."/>
            <person name="Ravin N.V."/>
        </authorList>
    </citation>
    <scope>NUCLEOTIDE SEQUENCE</scope>
    <source>
        <strain evidence="4">GKL-01</strain>
    </source>
</reference>
<evidence type="ECO:0000256" key="2">
    <source>
        <dbReference type="SAM" id="MobiDB-lite"/>
    </source>
</evidence>
<protein>
    <submittedName>
        <fullName evidence="4">ProQ/FINO family protein</fullName>
    </submittedName>
</protein>
<feature type="domain" description="ProQ/FinO" evidence="3">
    <location>
        <begin position="102"/>
        <end position="161"/>
    </location>
</feature>
<dbReference type="Pfam" id="PF04352">
    <property type="entry name" value="ProQ"/>
    <property type="match status" value="1"/>
</dbReference>
<feature type="compositionally biased region" description="Basic residues" evidence="2">
    <location>
        <begin position="63"/>
        <end position="76"/>
    </location>
</feature>
<proteinExistence type="predicted"/>
<accession>A0AA95KJ10</accession>
<feature type="region of interest" description="Disordered" evidence="2">
    <location>
        <begin position="1"/>
        <end position="85"/>
    </location>
</feature>
<dbReference type="Gene3D" id="1.10.1710.10">
    <property type="entry name" value="ProQ/FinO domain"/>
    <property type="match status" value="1"/>
</dbReference>
<name>A0AA95KJ10_9GAMM</name>
<dbReference type="KEGG" id="tdu:QJT80_08045"/>
<evidence type="ECO:0000256" key="1">
    <source>
        <dbReference type="ARBA" id="ARBA00022884"/>
    </source>
</evidence>
<dbReference type="GO" id="GO:0003723">
    <property type="term" value="F:RNA binding"/>
    <property type="evidence" value="ECO:0007669"/>
    <property type="project" value="UniProtKB-KW"/>
</dbReference>
<sequence length="162" mass="18007">MSEPEQPRKTLSLKRPTAPVEADANPSNSASPVSRRPAKRIIRREDLSGVQKAGTIKAPSPKPKAKKPPKPRRPTRPAKPAPSQLRLENINASLNAYPVWLHFKPLALGIERQIFQHIAKHSLSASKRVVQKLLFAHTRDARYQQQLAQGITRVNLDGSEAL</sequence>
<gene>
    <name evidence="4" type="ORF">QJT80_08045</name>
</gene>
<dbReference type="InterPro" id="IPR036442">
    <property type="entry name" value="ProQ/FinO_sf"/>
</dbReference>
<evidence type="ECO:0000313" key="4">
    <source>
        <dbReference type="EMBL" id="WGZ89463.1"/>
    </source>
</evidence>
<dbReference type="InterPro" id="IPR016103">
    <property type="entry name" value="ProQ/FinO"/>
</dbReference>
<organism evidence="4">
    <name type="scientific">Candidatus Thiocaldithrix dubininis</name>
    <dbReference type="NCBI Taxonomy" id="3080823"/>
    <lineage>
        <taxon>Bacteria</taxon>
        <taxon>Pseudomonadati</taxon>
        <taxon>Pseudomonadota</taxon>
        <taxon>Gammaproteobacteria</taxon>
        <taxon>Thiotrichales</taxon>
        <taxon>Thiotrichaceae</taxon>
        <taxon>Candidatus Thiocaldithrix</taxon>
    </lineage>
</organism>
<evidence type="ECO:0000259" key="3">
    <source>
        <dbReference type="Pfam" id="PF04352"/>
    </source>
</evidence>
<keyword evidence="1" id="KW-0694">RNA-binding</keyword>
<dbReference type="Proteomes" id="UP001300672">
    <property type="component" value="Chromosome"/>
</dbReference>
<dbReference type="EMBL" id="CP124755">
    <property type="protein sequence ID" value="WGZ89463.1"/>
    <property type="molecule type" value="Genomic_DNA"/>
</dbReference>
<dbReference type="AlphaFoldDB" id="A0AA95KJ10"/>